<dbReference type="Gene3D" id="3.30.300.20">
    <property type="match status" value="1"/>
</dbReference>
<proteinExistence type="predicted"/>
<name>A0ABW3EHK7_9ACTN</name>
<dbReference type="EMBL" id="JBHTJA010000002">
    <property type="protein sequence ID" value="MFD0899155.1"/>
    <property type="molecule type" value="Genomic_DNA"/>
</dbReference>
<dbReference type="EC" id="1.11.1.-" evidence="1"/>
<comment type="caution">
    <text evidence="1">The sequence shown here is derived from an EMBL/GenBank/DDBJ whole genome shotgun (WGS) entry which is preliminary data.</text>
</comment>
<dbReference type="InterPro" id="IPR015946">
    <property type="entry name" value="KH_dom-like_a/b"/>
</dbReference>
<dbReference type="PANTHER" id="PTHR39624">
    <property type="entry name" value="PROTEIN INVOLVED IN RIMO-MEDIATED BETA-METHYLTHIOLATION OF RIBOSOMAL PROTEIN S12 YCAO"/>
    <property type="match status" value="1"/>
</dbReference>
<protein>
    <submittedName>
        <fullName evidence="1">OsmC family protein</fullName>
        <ecNumber evidence="1">1.11.1.-</ecNumber>
    </submittedName>
</protein>
<dbReference type="SUPFAM" id="SSF82784">
    <property type="entry name" value="OsmC-like"/>
    <property type="match status" value="1"/>
</dbReference>
<accession>A0ABW3EHK7</accession>
<evidence type="ECO:0000313" key="2">
    <source>
        <dbReference type="Proteomes" id="UP001596972"/>
    </source>
</evidence>
<sequence length="93" mass="9730">MASLAACAAHYARQYLARCHLPADGLEVTAGFTMSAGAPARVSRVELRVRPALRLSDADTGGLLAAVMGCTVHNSIVDPPRIDVRLESEAQAA</sequence>
<keyword evidence="1" id="KW-0575">Peroxidase</keyword>
<dbReference type="RefSeq" id="WP_378295975.1">
    <property type="nucleotide sequence ID" value="NZ_JBHTJA010000002.1"/>
</dbReference>
<dbReference type="InterPro" id="IPR036102">
    <property type="entry name" value="OsmC/Ohrsf"/>
</dbReference>
<dbReference type="GO" id="GO:0004601">
    <property type="term" value="F:peroxidase activity"/>
    <property type="evidence" value="ECO:0007669"/>
    <property type="project" value="UniProtKB-KW"/>
</dbReference>
<dbReference type="Proteomes" id="UP001596972">
    <property type="component" value="Unassembled WGS sequence"/>
</dbReference>
<evidence type="ECO:0000313" key="1">
    <source>
        <dbReference type="EMBL" id="MFD0899155.1"/>
    </source>
</evidence>
<dbReference type="PANTHER" id="PTHR39624:SF2">
    <property type="entry name" value="OSMC-LIKE PROTEIN"/>
    <property type="match status" value="1"/>
</dbReference>
<keyword evidence="1" id="KW-0560">Oxidoreductase</keyword>
<reference evidence="2" key="1">
    <citation type="journal article" date="2019" name="Int. J. Syst. Evol. Microbiol.">
        <title>The Global Catalogue of Microorganisms (GCM) 10K type strain sequencing project: providing services to taxonomists for standard genome sequencing and annotation.</title>
        <authorList>
            <consortium name="The Broad Institute Genomics Platform"/>
            <consortium name="The Broad Institute Genome Sequencing Center for Infectious Disease"/>
            <person name="Wu L."/>
            <person name="Ma J."/>
        </authorList>
    </citation>
    <scope>NUCLEOTIDE SEQUENCE [LARGE SCALE GENOMIC DNA]</scope>
    <source>
        <strain evidence="2">JCM 31202</strain>
    </source>
</reference>
<gene>
    <name evidence="1" type="ORF">ACFQ11_01970</name>
</gene>
<organism evidence="1 2">
    <name type="scientific">Actinomadura sediminis</name>
    <dbReference type="NCBI Taxonomy" id="1038904"/>
    <lineage>
        <taxon>Bacteria</taxon>
        <taxon>Bacillati</taxon>
        <taxon>Actinomycetota</taxon>
        <taxon>Actinomycetes</taxon>
        <taxon>Streptosporangiales</taxon>
        <taxon>Thermomonosporaceae</taxon>
        <taxon>Actinomadura</taxon>
    </lineage>
</organism>
<keyword evidence="2" id="KW-1185">Reference proteome</keyword>